<feature type="domain" description="GST C-terminal" evidence="2">
    <location>
        <begin position="80"/>
        <end position="234"/>
    </location>
</feature>
<organism evidence="3 4">
    <name type="scientific">Ancylostoma ceylanicum</name>
    <dbReference type="NCBI Taxonomy" id="53326"/>
    <lineage>
        <taxon>Eukaryota</taxon>
        <taxon>Metazoa</taxon>
        <taxon>Ecdysozoa</taxon>
        <taxon>Nematoda</taxon>
        <taxon>Chromadorea</taxon>
        <taxon>Rhabditida</taxon>
        <taxon>Rhabditina</taxon>
        <taxon>Rhabditomorpha</taxon>
        <taxon>Strongyloidea</taxon>
        <taxon>Ancylostomatidae</taxon>
        <taxon>Ancylostomatinae</taxon>
        <taxon>Ancylostoma</taxon>
    </lineage>
</organism>
<dbReference type="FunFam" id="3.40.30.10:FF:000189">
    <property type="entry name" value="Glutathione S-Transferase"/>
    <property type="match status" value="1"/>
</dbReference>
<evidence type="ECO:0008006" key="5">
    <source>
        <dbReference type="Google" id="ProtNLM"/>
    </source>
</evidence>
<dbReference type="Pfam" id="PF14497">
    <property type="entry name" value="GST_C_3"/>
    <property type="match status" value="1"/>
</dbReference>
<dbReference type="AlphaFoldDB" id="A0A016SZZ8"/>
<dbReference type="OrthoDB" id="414243at2759"/>
<evidence type="ECO:0000259" key="1">
    <source>
        <dbReference type="PROSITE" id="PS50404"/>
    </source>
</evidence>
<dbReference type="CDD" id="cd03192">
    <property type="entry name" value="GST_C_Sigma_like"/>
    <property type="match status" value="1"/>
</dbReference>
<dbReference type="PANTHER" id="PTHR11571:SF127">
    <property type="entry name" value="GLUTATHIONE S-TRANSFERASE"/>
    <property type="match status" value="1"/>
</dbReference>
<dbReference type="PANTHER" id="PTHR11571">
    <property type="entry name" value="GLUTATHIONE S-TRANSFERASE"/>
    <property type="match status" value="1"/>
</dbReference>
<reference evidence="4" key="1">
    <citation type="journal article" date="2015" name="Nat. Genet.">
        <title>The genome and transcriptome of the zoonotic hookworm Ancylostoma ceylanicum identify infection-specific gene families.</title>
        <authorList>
            <person name="Schwarz E.M."/>
            <person name="Hu Y."/>
            <person name="Antoshechkin I."/>
            <person name="Miller M.M."/>
            <person name="Sternberg P.W."/>
            <person name="Aroian R.V."/>
        </authorList>
    </citation>
    <scope>NUCLEOTIDE SEQUENCE</scope>
    <source>
        <strain evidence="4">HY135</strain>
    </source>
</reference>
<dbReference type="InterPro" id="IPR036249">
    <property type="entry name" value="Thioredoxin-like_sf"/>
</dbReference>
<dbReference type="GO" id="GO:0006749">
    <property type="term" value="P:glutathione metabolic process"/>
    <property type="evidence" value="ECO:0007669"/>
    <property type="project" value="TreeGrafter"/>
</dbReference>
<dbReference type="SUPFAM" id="SSF52833">
    <property type="entry name" value="Thioredoxin-like"/>
    <property type="match status" value="1"/>
</dbReference>
<protein>
    <recommendedName>
        <fullName evidence="5">Glutathione S-transferase protein</fullName>
    </recommendedName>
</protein>
<dbReference type="InterPro" id="IPR004045">
    <property type="entry name" value="Glutathione_S-Trfase_N"/>
</dbReference>
<dbReference type="InterPro" id="IPR050213">
    <property type="entry name" value="GST_superfamily"/>
</dbReference>
<dbReference type="EMBL" id="JARK01001491">
    <property type="protein sequence ID" value="EYB95909.1"/>
    <property type="molecule type" value="Genomic_DNA"/>
</dbReference>
<dbReference type="PROSITE" id="PS50404">
    <property type="entry name" value="GST_NTER"/>
    <property type="match status" value="1"/>
</dbReference>
<dbReference type="SFLD" id="SFLDS00019">
    <property type="entry name" value="Glutathione_Transferase_(cytos"/>
    <property type="match status" value="1"/>
</dbReference>
<proteinExistence type="predicted"/>
<comment type="caution">
    <text evidence="3">The sequence shown here is derived from an EMBL/GenBank/DDBJ whole genome shotgun (WGS) entry which is preliminary data.</text>
</comment>
<dbReference type="GO" id="GO:0004364">
    <property type="term" value="F:glutathione transferase activity"/>
    <property type="evidence" value="ECO:0007669"/>
    <property type="project" value="TreeGrafter"/>
</dbReference>
<dbReference type="PROSITE" id="PS50405">
    <property type="entry name" value="GST_CTER"/>
    <property type="match status" value="1"/>
</dbReference>
<dbReference type="Proteomes" id="UP000024635">
    <property type="component" value="Unassembled WGS sequence"/>
</dbReference>
<keyword evidence="4" id="KW-1185">Reference proteome</keyword>
<feature type="domain" description="GST N-terminal" evidence="1">
    <location>
        <begin position="1"/>
        <end position="78"/>
    </location>
</feature>
<accession>A0A016SZZ8</accession>
<dbReference type="Gene3D" id="1.20.1050.130">
    <property type="match status" value="1"/>
</dbReference>
<dbReference type="SFLD" id="SFLDG00363">
    <property type="entry name" value="AMPS_(cytGST):_Alpha-__Mu-__Pi"/>
    <property type="match status" value="1"/>
</dbReference>
<dbReference type="InterPro" id="IPR036282">
    <property type="entry name" value="Glutathione-S-Trfase_C_sf"/>
</dbReference>
<evidence type="ECO:0000313" key="4">
    <source>
        <dbReference type="Proteomes" id="UP000024635"/>
    </source>
</evidence>
<dbReference type="SUPFAM" id="SSF47616">
    <property type="entry name" value="GST C-terminal domain-like"/>
    <property type="match status" value="1"/>
</dbReference>
<evidence type="ECO:0000313" key="3">
    <source>
        <dbReference type="EMBL" id="EYB95909.1"/>
    </source>
</evidence>
<dbReference type="SFLD" id="SFLDG01205">
    <property type="entry name" value="AMPS.1"/>
    <property type="match status" value="1"/>
</dbReference>
<dbReference type="InterPro" id="IPR004046">
    <property type="entry name" value="GST_C"/>
</dbReference>
<gene>
    <name evidence="3" type="primary">Acey_s0155.g3086</name>
    <name evidence="3" type="ORF">Y032_0155g3086</name>
</gene>
<sequence length="234" mass="26599">MEYKFYYFPGRGLGEVSRQLFALAGVHYEDIRVPKEQWPELKPKMPFGQMPVLEVDGQQIPQSLAIARYLARKFGYAGKTPYEEAIVDALADQYKDFYVEIKGYYYPAMGLAEGDVLKQVGVTGAPNAPTEVSWPRLFFPHDDTHPQIPLGSPISFVMGPAFLRSHLSKETVQGFLAGQELTYADLILAEHIHTMRSVFPEYTKGFPEIEAHYEKVTSVPALKKWMETRPKTNF</sequence>
<dbReference type="Gene3D" id="1.20.1050.10">
    <property type="match status" value="1"/>
</dbReference>
<dbReference type="InterPro" id="IPR040079">
    <property type="entry name" value="Glutathione_S-Trfase"/>
</dbReference>
<name>A0A016SZZ8_9BILA</name>
<dbReference type="CDD" id="cd03039">
    <property type="entry name" value="GST_N_Sigma_like"/>
    <property type="match status" value="1"/>
</dbReference>
<evidence type="ECO:0000259" key="2">
    <source>
        <dbReference type="PROSITE" id="PS50405"/>
    </source>
</evidence>
<dbReference type="InterPro" id="IPR010987">
    <property type="entry name" value="Glutathione-S-Trfase_C-like"/>
</dbReference>
<dbReference type="Pfam" id="PF02798">
    <property type="entry name" value="GST_N"/>
    <property type="match status" value="1"/>
</dbReference>